<sequence>MWYPSAFLQMKGTETSRRYEGVVPSSRGIQSLWPFSAFGCADLPGEAPEHHSAPSIPLARILPRARTGLNSGSDISTAQGSLSVWKAGCPGALLRHGSCR</sequence>
<gene>
    <name evidence="1" type="ORF">MRATA1EN1_LOCUS20066</name>
</gene>
<evidence type="ECO:0000313" key="2">
    <source>
        <dbReference type="Proteomes" id="UP001176941"/>
    </source>
</evidence>
<dbReference type="Proteomes" id="UP001176941">
    <property type="component" value="Chromosome 30"/>
</dbReference>
<proteinExistence type="predicted"/>
<reference evidence="1" key="1">
    <citation type="submission" date="2023-04" db="EMBL/GenBank/DDBJ databases">
        <authorList>
            <consortium name="ELIXIR-Norway"/>
        </authorList>
    </citation>
    <scope>NUCLEOTIDE SEQUENCE [LARGE SCALE GENOMIC DNA]</scope>
</reference>
<name>A0ABN8ZGX0_RANTA</name>
<dbReference type="EMBL" id="OX459966">
    <property type="protein sequence ID" value="CAI9171104.1"/>
    <property type="molecule type" value="Genomic_DNA"/>
</dbReference>
<organism evidence="1 2">
    <name type="scientific">Rangifer tarandus platyrhynchus</name>
    <name type="common">Svalbard reindeer</name>
    <dbReference type="NCBI Taxonomy" id="3082113"/>
    <lineage>
        <taxon>Eukaryota</taxon>
        <taxon>Metazoa</taxon>
        <taxon>Chordata</taxon>
        <taxon>Craniata</taxon>
        <taxon>Vertebrata</taxon>
        <taxon>Euteleostomi</taxon>
        <taxon>Mammalia</taxon>
        <taxon>Eutheria</taxon>
        <taxon>Laurasiatheria</taxon>
        <taxon>Artiodactyla</taxon>
        <taxon>Ruminantia</taxon>
        <taxon>Pecora</taxon>
        <taxon>Cervidae</taxon>
        <taxon>Odocoileinae</taxon>
        <taxon>Rangifer</taxon>
    </lineage>
</organism>
<accession>A0ABN8ZGX0</accession>
<keyword evidence="2" id="KW-1185">Reference proteome</keyword>
<evidence type="ECO:0000313" key="1">
    <source>
        <dbReference type="EMBL" id="CAI9171104.1"/>
    </source>
</evidence>
<protein>
    <submittedName>
        <fullName evidence="1">Uncharacterized protein</fullName>
    </submittedName>
</protein>